<keyword evidence="1" id="KW-1133">Transmembrane helix</keyword>
<evidence type="ECO:0000313" key="2">
    <source>
        <dbReference type="EMBL" id="GFO18863.1"/>
    </source>
</evidence>
<sequence length="91" mass="10006">MCYTNDIFYYVIYTAHMIVASSTCLLRSSRQPEHPSVYCTRVGVKAAPTSPDPVAVPPSGRARTEIWESYVLIMLTVEPRGGGIGVKAEKN</sequence>
<organism evidence="2 3">
    <name type="scientific">Plakobranchus ocellatus</name>
    <dbReference type="NCBI Taxonomy" id="259542"/>
    <lineage>
        <taxon>Eukaryota</taxon>
        <taxon>Metazoa</taxon>
        <taxon>Spiralia</taxon>
        <taxon>Lophotrochozoa</taxon>
        <taxon>Mollusca</taxon>
        <taxon>Gastropoda</taxon>
        <taxon>Heterobranchia</taxon>
        <taxon>Euthyneura</taxon>
        <taxon>Panpulmonata</taxon>
        <taxon>Sacoglossa</taxon>
        <taxon>Placobranchoidea</taxon>
        <taxon>Plakobranchidae</taxon>
        <taxon>Plakobranchus</taxon>
    </lineage>
</organism>
<dbReference type="EMBL" id="BLXT01004995">
    <property type="protein sequence ID" value="GFO18863.1"/>
    <property type="molecule type" value="Genomic_DNA"/>
</dbReference>
<dbReference type="Proteomes" id="UP000735302">
    <property type="component" value="Unassembled WGS sequence"/>
</dbReference>
<comment type="caution">
    <text evidence="2">The sequence shown here is derived from an EMBL/GenBank/DDBJ whole genome shotgun (WGS) entry which is preliminary data.</text>
</comment>
<keyword evidence="3" id="KW-1185">Reference proteome</keyword>
<reference evidence="2 3" key="1">
    <citation type="journal article" date="2021" name="Elife">
        <title>Chloroplast acquisition without the gene transfer in kleptoplastic sea slugs, Plakobranchus ocellatus.</title>
        <authorList>
            <person name="Maeda T."/>
            <person name="Takahashi S."/>
            <person name="Yoshida T."/>
            <person name="Shimamura S."/>
            <person name="Takaki Y."/>
            <person name="Nagai Y."/>
            <person name="Toyoda A."/>
            <person name="Suzuki Y."/>
            <person name="Arimoto A."/>
            <person name="Ishii H."/>
            <person name="Satoh N."/>
            <person name="Nishiyama T."/>
            <person name="Hasebe M."/>
            <person name="Maruyama T."/>
            <person name="Minagawa J."/>
            <person name="Obokata J."/>
            <person name="Shigenobu S."/>
        </authorList>
    </citation>
    <scope>NUCLEOTIDE SEQUENCE [LARGE SCALE GENOMIC DNA]</scope>
</reference>
<evidence type="ECO:0000313" key="3">
    <source>
        <dbReference type="Proteomes" id="UP000735302"/>
    </source>
</evidence>
<dbReference type="AlphaFoldDB" id="A0AAV4BGY7"/>
<keyword evidence="1" id="KW-0472">Membrane</keyword>
<feature type="transmembrane region" description="Helical" evidence="1">
    <location>
        <begin position="7"/>
        <end position="26"/>
    </location>
</feature>
<evidence type="ECO:0000256" key="1">
    <source>
        <dbReference type="SAM" id="Phobius"/>
    </source>
</evidence>
<protein>
    <submittedName>
        <fullName evidence="2">Uncharacterized protein</fullName>
    </submittedName>
</protein>
<keyword evidence="1" id="KW-0812">Transmembrane</keyword>
<proteinExistence type="predicted"/>
<accession>A0AAV4BGY7</accession>
<gene>
    <name evidence="2" type="ORF">PoB_004536800</name>
</gene>
<name>A0AAV4BGY7_9GAST</name>